<gene>
    <name evidence="2" type="ORF">BGZ80_004275</name>
</gene>
<dbReference type="Proteomes" id="UP000703661">
    <property type="component" value="Unassembled WGS sequence"/>
</dbReference>
<keyword evidence="3" id="KW-1185">Reference proteome</keyword>
<sequence>MTRSSPLLSLLIVILVLVSFVQASFGFTALPTGLRRIHRHGEVLTALNKAVNAPVNIIPGRGHGQFWEIIETKNKDMVHIYQVDSGLFLSPQNRDEPSPYTPLVLSPFPQEWKLVECECRHEENRFFIELPDKVNGKTLVLDNSRIHVYPPMAGLVPKEERNKEQLWELDEPNEHGYINRWNRVHWQ</sequence>
<dbReference type="AlphaFoldDB" id="A0A9P6N5L8"/>
<accession>A0A9P6N5L8</accession>
<dbReference type="EMBL" id="JAAAID010000022">
    <property type="protein sequence ID" value="KAG0024313.1"/>
    <property type="molecule type" value="Genomic_DNA"/>
</dbReference>
<evidence type="ECO:0000313" key="3">
    <source>
        <dbReference type="Proteomes" id="UP000703661"/>
    </source>
</evidence>
<keyword evidence="1" id="KW-0732">Signal</keyword>
<comment type="caution">
    <text evidence="2">The sequence shown here is derived from an EMBL/GenBank/DDBJ whole genome shotgun (WGS) entry which is preliminary data.</text>
</comment>
<reference evidence="2" key="1">
    <citation type="journal article" date="2020" name="Fungal Divers.">
        <title>Resolving the Mortierellaceae phylogeny through synthesis of multi-gene phylogenetics and phylogenomics.</title>
        <authorList>
            <person name="Vandepol N."/>
            <person name="Liber J."/>
            <person name="Desiro A."/>
            <person name="Na H."/>
            <person name="Kennedy M."/>
            <person name="Barry K."/>
            <person name="Grigoriev I.V."/>
            <person name="Miller A.N."/>
            <person name="O'Donnell K."/>
            <person name="Stajich J.E."/>
            <person name="Bonito G."/>
        </authorList>
    </citation>
    <scope>NUCLEOTIDE SEQUENCE</scope>
    <source>
        <strain evidence="2">NRRL 2769</strain>
    </source>
</reference>
<evidence type="ECO:0000313" key="2">
    <source>
        <dbReference type="EMBL" id="KAG0024313.1"/>
    </source>
</evidence>
<evidence type="ECO:0000256" key="1">
    <source>
        <dbReference type="SAM" id="SignalP"/>
    </source>
</evidence>
<evidence type="ECO:0008006" key="4">
    <source>
        <dbReference type="Google" id="ProtNLM"/>
    </source>
</evidence>
<feature type="chain" id="PRO_5040153061" description="Ricin B lectin domain-containing protein" evidence="1">
    <location>
        <begin position="24"/>
        <end position="187"/>
    </location>
</feature>
<dbReference type="Gene3D" id="2.80.10.50">
    <property type="match status" value="1"/>
</dbReference>
<feature type="signal peptide" evidence="1">
    <location>
        <begin position="1"/>
        <end position="23"/>
    </location>
</feature>
<organism evidence="2 3">
    <name type="scientific">Entomortierella chlamydospora</name>
    <dbReference type="NCBI Taxonomy" id="101097"/>
    <lineage>
        <taxon>Eukaryota</taxon>
        <taxon>Fungi</taxon>
        <taxon>Fungi incertae sedis</taxon>
        <taxon>Mucoromycota</taxon>
        <taxon>Mortierellomycotina</taxon>
        <taxon>Mortierellomycetes</taxon>
        <taxon>Mortierellales</taxon>
        <taxon>Mortierellaceae</taxon>
        <taxon>Entomortierella</taxon>
    </lineage>
</organism>
<proteinExistence type="predicted"/>
<name>A0A9P6N5L8_9FUNG</name>
<protein>
    <recommendedName>
        <fullName evidence="4">Ricin B lectin domain-containing protein</fullName>
    </recommendedName>
</protein>
<dbReference type="OrthoDB" id="2354678at2759"/>